<dbReference type="Proteomes" id="UP000018468">
    <property type="component" value="Unassembled WGS sequence"/>
</dbReference>
<sequence length="83" mass="9404">MVKHYYPADKDVLEDTELQAWIEDIFTNGFLGRQESGIPGTFLTVQELTKFLTMVIFTCSVQHSAVNSGQFDYCSWMPNAPPP</sequence>
<dbReference type="InterPro" id="IPR013819">
    <property type="entry name" value="LipOase_C"/>
</dbReference>
<keyword evidence="3" id="KW-0560">Oxidoreductase</keyword>
<evidence type="ECO:0000313" key="6">
    <source>
        <dbReference type="Proteomes" id="UP000018468"/>
    </source>
</evidence>
<evidence type="ECO:0000259" key="4">
    <source>
        <dbReference type="PROSITE" id="PS51393"/>
    </source>
</evidence>
<dbReference type="GO" id="GO:0046872">
    <property type="term" value="F:metal ion binding"/>
    <property type="evidence" value="ECO:0007669"/>
    <property type="project" value="UniProtKB-KW"/>
</dbReference>
<dbReference type="InterPro" id="IPR000907">
    <property type="entry name" value="LipOase"/>
</dbReference>
<dbReference type="Ensembl" id="ENSLOCT00000001559.1">
    <property type="protein sequence ID" value="ENSLOCP00000001554.1"/>
    <property type="gene ID" value="ENSLOCG00000001368.1"/>
</dbReference>
<dbReference type="Bgee" id="ENSLOCG00000001368">
    <property type="expression patterns" value="Expressed in zone of skin and 6 other cell types or tissues"/>
</dbReference>
<evidence type="ECO:0000256" key="2">
    <source>
        <dbReference type="ARBA" id="ARBA00022964"/>
    </source>
</evidence>
<keyword evidence="2" id="KW-0223">Dioxygenase</keyword>
<dbReference type="PANTHER" id="PTHR11771">
    <property type="entry name" value="LIPOXYGENASE"/>
    <property type="match status" value="1"/>
</dbReference>
<reference evidence="6" key="1">
    <citation type="submission" date="2011-12" db="EMBL/GenBank/DDBJ databases">
        <title>The Draft Genome of Lepisosteus oculatus.</title>
        <authorList>
            <consortium name="The Broad Institute Genome Assembly &amp; Analysis Group"/>
            <consortium name="Computational R&amp;D Group"/>
            <consortium name="and Sequencing Platform"/>
            <person name="Di Palma F."/>
            <person name="Alfoldi J."/>
            <person name="Johnson J."/>
            <person name="Berlin A."/>
            <person name="Gnerre S."/>
            <person name="Jaffe D."/>
            <person name="MacCallum I."/>
            <person name="Young S."/>
            <person name="Walker B.J."/>
            <person name="Lander E.S."/>
            <person name="Lindblad-Toh K."/>
        </authorList>
    </citation>
    <scope>NUCLEOTIDE SEQUENCE [LARGE SCALE GENOMIC DNA]</scope>
</reference>
<dbReference type="AlphaFoldDB" id="W5LZJ7"/>
<dbReference type="GO" id="GO:0034440">
    <property type="term" value="P:lipid oxidation"/>
    <property type="evidence" value="ECO:0007669"/>
    <property type="project" value="InterPro"/>
</dbReference>
<dbReference type="Pfam" id="PF00305">
    <property type="entry name" value="Lipoxygenase"/>
    <property type="match status" value="1"/>
</dbReference>
<dbReference type="STRING" id="7918.ENSLOCP00000001554"/>
<dbReference type="GO" id="GO:0016702">
    <property type="term" value="F:oxidoreductase activity, acting on single donors with incorporation of molecular oxygen, incorporation of two atoms of oxygen"/>
    <property type="evidence" value="ECO:0007669"/>
    <property type="project" value="InterPro"/>
</dbReference>
<dbReference type="InParanoid" id="W5LZJ7"/>
<evidence type="ECO:0000256" key="1">
    <source>
        <dbReference type="ARBA" id="ARBA00022723"/>
    </source>
</evidence>
<accession>W5LZJ7</accession>
<reference evidence="5" key="2">
    <citation type="submission" date="2025-08" db="UniProtKB">
        <authorList>
            <consortium name="Ensembl"/>
        </authorList>
    </citation>
    <scope>IDENTIFICATION</scope>
</reference>
<feature type="domain" description="Lipoxygenase" evidence="4">
    <location>
        <begin position="1"/>
        <end position="83"/>
    </location>
</feature>
<evidence type="ECO:0000313" key="5">
    <source>
        <dbReference type="Ensembl" id="ENSLOCP00000001554.1"/>
    </source>
</evidence>
<dbReference type="HOGENOM" id="CLU_2541947_0_0_1"/>
<keyword evidence="1" id="KW-0479">Metal-binding</keyword>
<keyword evidence="6" id="KW-1185">Reference proteome</keyword>
<reference evidence="5" key="3">
    <citation type="submission" date="2025-09" db="UniProtKB">
        <authorList>
            <consortium name="Ensembl"/>
        </authorList>
    </citation>
    <scope>IDENTIFICATION</scope>
</reference>
<protein>
    <recommendedName>
        <fullName evidence="4">Lipoxygenase domain-containing protein</fullName>
    </recommendedName>
</protein>
<dbReference type="Gene3D" id="1.20.245.10">
    <property type="entry name" value="Lipoxygenase-1, Domain 5"/>
    <property type="match status" value="1"/>
</dbReference>
<proteinExistence type="predicted"/>
<evidence type="ECO:0000256" key="3">
    <source>
        <dbReference type="ARBA" id="ARBA00023002"/>
    </source>
</evidence>
<organism evidence="5 6">
    <name type="scientific">Lepisosteus oculatus</name>
    <name type="common">Spotted gar</name>
    <dbReference type="NCBI Taxonomy" id="7918"/>
    <lineage>
        <taxon>Eukaryota</taxon>
        <taxon>Metazoa</taxon>
        <taxon>Chordata</taxon>
        <taxon>Craniata</taxon>
        <taxon>Vertebrata</taxon>
        <taxon>Euteleostomi</taxon>
        <taxon>Actinopterygii</taxon>
        <taxon>Neopterygii</taxon>
        <taxon>Holostei</taxon>
        <taxon>Semionotiformes</taxon>
        <taxon>Lepisosteidae</taxon>
        <taxon>Lepisosteus</taxon>
    </lineage>
</organism>
<dbReference type="GeneTree" id="ENSGT00940000166257"/>
<dbReference type="PROSITE" id="PS51393">
    <property type="entry name" value="LIPOXYGENASE_3"/>
    <property type="match status" value="1"/>
</dbReference>
<name>W5LZJ7_LEPOC</name>
<dbReference type="InterPro" id="IPR036226">
    <property type="entry name" value="LipOase_C_sf"/>
</dbReference>
<dbReference type="SUPFAM" id="SSF48484">
    <property type="entry name" value="Lipoxigenase"/>
    <property type="match status" value="1"/>
</dbReference>